<evidence type="ECO:0000256" key="4">
    <source>
        <dbReference type="ARBA" id="ARBA00022692"/>
    </source>
</evidence>
<evidence type="ECO:0000259" key="8">
    <source>
        <dbReference type="Pfam" id="PF01618"/>
    </source>
</evidence>
<gene>
    <name evidence="9" type="ORF">METZ01_LOCUS415062</name>
</gene>
<dbReference type="Pfam" id="PF01618">
    <property type="entry name" value="MotA_ExbB"/>
    <property type="match status" value="1"/>
</dbReference>
<reference evidence="9" key="1">
    <citation type="submission" date="2018-05" db="EMBL/GenBank/DDBJ databases">
        <authorList>
            <person name="Lanie J.A."/>
            <person name="Ng W.-L."/>
            <person name="Kazmierczak K.M."/>
            <person name="Andrzejewski T.M."/>
            <person name="Davidsen T.M."/>
            <person name="Wayne K.J."/>
            <person name="Tettelin H."/>
            <person name="Glass J.I."/>
            <person name="Rusch D."/>
            <person name="Podicherti R."/>
            <person name="Tsui H.-C.T."/>
            <person name="Winkler M.E."/>
        </authorList>
    </citation>
    <scope>NUCLEOTIDE SEQUENCE</scope>
</reference>
<dbReference type="InterPro" id="IPR002898">
    <property type="entry name" value="MotA_ExbB_proton_chnl"/>
</dbReference>
<dbReference type="EMBL" id="UINC01162449">
    <property type="protein sequence ID" value="SVD62208.1"/>
    <property type="molecule type" value="Genomic_DNA"/>
</dbReference>
<dbReference type="GO" id="GO:0017038">
    <property type="term" value="P:protein import"/>
    <property type="evidence" value="ECO:0007669"/>
    <property type="project" value="TreeGrafter"/>
</dbReference>
<dbReference type="InterPro" id="IPR050790">
    <property type="entry name" value="ExbB/TolQ_transport"/>
</dbReference>
<accession>A0A382WVF7</accession>
<keyword evidence="5 7" id="KW-1133">Transmembrane helix</keyword>
<protein>
    <recommendedName>
        <fullName evidence="8">MotA/TolQ/ExbB proton channel domain-containing protein</fullName>
    </recommendedName>
</protein>
<comment type="subcellular location">
    <subcellularLocation>
        <location evidence="1">Cell membrane</location>
        <topology evidence="1">Multi-pass membrane protein</topology>
    </subcellularLocation>
</comment>
<evidence type="ECO:0000256" key="3">
    <source>
        <dbReference type="ARBA" id="ARBA00022475"/>
    </source>
</evidence>
<evidence type="ECO:0000256" key="5">
    <source>
        <dbReference type="ARBA" id="ARBA00022989"/>
    </source>
</evidence>
<evidence type="ECO:0000256" key="7">
    <source>
        <dbReference type="SAM" id="Phobius"/>
    </source>
</evidence>
<keyword evidence="6 7" id="KW-0472">Membrane</keyword>
<feature type="transmembrane region" description="Helical" evidence="7">
    <location>
        <begin position="9"/>
        <end position="30"/>
    </location>
</feature>
<keyword evidence="3" id="KW-1003">Cell membrane</keyword>
<dbReference type="PANTHER" id="PTHR30625:SF11">
    <property type="entry name" value="MOTA_TOLQ_EXBB PROTON CHANNEL DOMAIN-CONTAINING PROTEIN"/>
    <property type="match status" value="1"/>
</dbReference>
<sequence length="218" mass="24236">MNKQISFEFIFQLFSLIIAIILVHAIYVSIIRPNATAVLEDQAIQINANPDYVPERSAYVVIRDFEQEACFVLALWAISLMGYKALQTTQERRILQLDLVPLNQGTSILPEDTREYSRPIQALSEDQQGLLLPRALLTALHRFRSTRNIQDVSNAVRAICESESERLDSELSMIRYIAWAIPSIGFLGTVRGIGQALGQAHKAVQGDIAGVTQALGVA</sequence>
<dbReference type="AlphaFoldDB" id="A0A382WVF7"/>
<evidence type="ECO:0000256" key="1">
    <source>
        <dbReference type="ARBA" id="ARBA00004651"/>
    </source>
</evidence>
<dbReference type="GO" id="GO:0005886">
    <property type="term" value="C:plasma membrane"/>
    <property type="evidence" value="ECO:0007669"/>
    <property type="project" value="UniProtKB-SubCell"/>
</dbReference>
<feature type="domain" description="MotA/TolQ/ExbB proton channel" evidence="8">
    <location>
        <begin position="136"/>
        <end position="218"/>
    </location>
</feature>
<feature type="non-terminal residue" evidence="9">
    <location>
        <position position="218"/>
    </location>
</feature>
<evidence type="ECO:0000256" key="6">
    <source>
        <dbReference type="ARBA" id="ARBA00023136"/>
    </source>
</evidence>
<keyword evidence="4 7" id="KW-0812">Transmembrane</keyword>
<evidence type="ECO:0000256" key="2">
    <source>
        <dbReference type="ARBA" id="ARBA00010442"/>
    </source>
</evidence>
<comment type="similarity">
    <text evidence="2">Belongs to the ExbB/TolQ family.</text>
</comment>
<evidence type="ECO:0000313" key="9">
    <source>
        <dbReference type="EMBL" id="SVD62208.1"/>
    </source>
</evidence>
<proteinExistence type="inferred from homology"/>
<dbReference type="PANTHER" id="PTHR30625">
    <property type="entry name" value="PROTEIN TOLQ"/>
    <property type="match status" value="1"/>
</dbReference>
<organism evidence="9">
    <name type="scientific">marine metagenome</name>
    <dbReference type="NCBI Taxonomy" id="408172"/>
    <lineage>
        <taxon>unclassified sequences</taxon>
        <taxon>metagenomes</taxon>
        <taxon>ecological metagenomes</taxon>
    </lineage>
</organism>
<name>A0A382WVF7_9ZZZZ</name>